<dbReference type="Pfam" id="PF07707">
    <property type="entry name" value="BACK"/>
    <property type="match status" value="1"/>
</dbReference>
<evidence type="ECO:0000256" key="1">
    <source>
        <dbReference type="ARBA" id="ARBA00022441"/>
    </source>
</evidence>
<feature type="domain" description="BTB" evidence="3">
    <location>
        <begin position="97"/>
        <end position="164"/>
    </location>
</feature>
<dbReference type="Gene3D" id="1.25.40.420">
    <property type="match status" value="1"/>
</dbReference>
<evidence type="ECO:0000259" key="3">
    <source>
        <dbReference type="PROSITE" id="PS50097"/>
    </source>
</evidence>
<dbReference type="Pfam" id="PF00651">
    <property type="entry name" value="BTB"/>
    <property type="match status" value="1"/>
</dbReference>
<evidence type="ECO:0000313" key="4">
    <source>
        <dbReference type="EMBL" id="KAK3778917.1"/>
    </source>
</evidence>
<dbReference type="SUPFAM" id="SSF54695">
    <property type="entry name" value="POZ domain"/>
    <property type="match status" value="1"/>
</dbReference>
<organism evidence="4 5">
    <name type="scientific">Elysia crispata</name>
    <name type="common">lettuce slug</name>
    <dbReference type="NCBI Taxonomy" id="231223"/>
    <lineage>
        <taxon>Eukaryota</taxon>
        <taxon>Metazoa</taxon>
        <taxon>Spiralia</taxon>
        <taxon>Lophotrochozoa</taxon>
        <taxon>Mollusca</taxon>
        <taxon>Gastropoda</taxon>
        <taxon>Heterobranchia</taxon>
        <taxon>Euthyneura</taxon>
        <taxon>Panpulmonata</taxon>
        <taxon>Sacoglossa</taxon>
        <taxon>Placobranchoidea</taxon>
        <taxon>Plakobranchidae</taxon>
        <taxon>Elysia</taxon>
    </lineage>
</organism>
<gene>
    <name evidence="4" type="ORF">RRG08_013178</name>
</gene>
<accession>A0AAE1A263</accession>
<reference evidence="4" key="1">
    <citation type="journal article" date="2023" name="G3 (Bethesda)">
        <title>A reference genome for the long-term kleptoplast-retaining sea slug Elysia crispata morphotype clarki.</title>
        <authorList>
            <person name="Eastman K.E."/>
            <person name="Pendleton A.L."/>
            <person name="Shaikh M.A."/>
            <person name="Suttiyut T."/>
            <person name="Ogas R."/>
            <person name="Tomko P."/>
            <person name="Gavelis G."/>
            <person name="Widhalm J.R."/>
            <person name="Wisecaver J.H."/>
        </authorList>
    </citation>
    <scope>NUCLEOTIDE SEQUENCE</scope>
    <source>
        <strain evidence="4">ECLA1</strain>
    </source>
</reference>
<name>A0AAE1A263_9GAST</name>
<dbReference type="Proteomes" id="UP001283361">
    <property type="component" value="Unassembled WGS sequence"/>
</dbReference>
<protein>
    <recommendedName>
        <fullName evidence="3">BTB domain-containing protein</fullName>
    </recommendedName>
</protein>
<proteinExistence type="predicted"/>
<dbReference type="CDD" id="cd18186">
    <property type="entry name" value="BTB_POZ_ZBTB_KLHL-like"/>
    <property type="match status" value="1"/>
</dbReference>
<comment type="caution">
    <text evidence="4">The sequence shown here is derived from an EMBL/GenBank/DDBJ whole genome shotgun (WGS) entry which is preliminary data.</text>
</comment>
<dbReference type="InterPro" id="IPR011705">
    <property type="entry name" value="BACK"/>
</dbReference>
<dbReference type="Gene3D" id="3.30.710.10">
    <property type="entry name" value="Potassium Channel Kv1.1, Chain A"/>
    <property type="match status" value="1"/>
</dbReference>
<dbReference type="SMART" id="SM00225">
    <property type="entry name" value="BTB"/>
    <property type="match status" value="1"/>
</dbReference>
<dbReference type="PROSITE" id="PS50097">
    <property type="entry name" value="BTB"/>
    <property type="match status" value="1"/>
</dbReference>
<dbReference type="InterPro" id="IPR011333">
    <property type="entry name" value="SKP1/BTB/POZ_sf"/>
</dbReference>
<dbReference type="InterPro" id="IPR000210">
    <property type="entry name" value="BTB/POZ_dom"/>
</dbReference>
<dbReference type="AlphaFoldDB" id="A0AAE1A263"/>
<keyword evidence="5" id="KW-1185">Reference proteome</keyword>
<evidence type="ECO:0000313" key="5">
    <source>
        <dbReference type="Proteomes" id="UP001283361"/>
    </source>
</evidence>
<dbReference type="PANTHER" id="PTHR45632:SF3">
    <property type="entry name" value="KELCH-LIKE PROTEIN 32"/>
    <property type="match status" value="1"/>
</dbReference>
<dbReference type="EMBL" id="JAWDGP010002895">
    <property type="protein sequence ID" value="KAK3778917.1"/>
    <property type="molecule type" value="Genomic_DNA"/>
</dbReference>
<keyword evidence="2" id="KW-0677">Repeat</keyword>
<keyword evidence="1" id="KW-0880">Kelch repeat</keyword>
<evidence type="ECO:0000256" key="2">
    <source>
        <dbReference type="ARBA" id="ARBA00022737"/>
    </source>
</evidence>
<sequence>MLASDFLVVTTFRGNKTIAKFLADKVSMLVKLFVKNVFICKVSCYIAKKLTQPFHPVSAVYISSKKVMADDGSRQEIELTRNIFQNILSFKDEKTFTDVAVVIGEAEFPCHRLILASVSDFFKTALTTDMREAREGKITLHGVTEGVFSTLLTSVYEQKNVLTDDNLFDVWAAADMLQMRFLIAQCVEKCNEMFDTKLSTKNCVEYLTQVNLLDQSVKWRVLEFIGQHFSDLHIQHQVRLLSVDELKSLLTVKELELFSEDEVIECALKWAEDNQVSICESLPQEDSSDTQSATSATVLADLLECSRHLLITDGCLHGTLAMHPLVKSDPKCQALLEKISYYQAHPHLHQSWCPPAAVHRESSDMTNVLLVCQLTNSGHLEALDLRDMAWKQITLHETDRVGSHSLDANVLYYKSEVFVHCKNQLNKYFPKFEEGQSVPFSDGIVRAAYDSLYVYTWLKKKGENNEVARKRLFNFSTNFNNGKLQYKSLGTVGKGKIDGMSFADVILIGTTEIIFLVGDEDSYTIIRINEANKRYRTFQNQLGSSSRLVTFSHDREAFALQENGCLWRIQLEENLSDLKITHELVLWDGEIFLNGAVLYNDQLLIVGDFQGQSEVSTTLDRSLPSVFHGVMKIKSCNSGDNSYRNIALAELPKNRLKKADEA</sequence>
<dbReference type="PANTHER" id="PTHR45632">
    <property type="entry name" value="LD33804P"/>
    <property type="match status" value="1"/>
</dbReference>